<accession>A0A1Y2HVL8</accession>
<evidence type="ECO:0000313" key="12">
    <source>
        <dbReference type="EMBL" id="ORZ38667.1"/>
    </source>
</evidence>
<dbReference type="AlphaFoldDB" id="A0A1Y2HVL8"/>
<dbReference type="Pfam" id="PF05033">
    <property type="entry name" value="Pre-SET"/>
    <property type="match status" value="1"/>
</dbReference>
<evidence type="ECO:0000256" key="4">
    <source>
        <dbReference type="ARBA" id="ARBA00022679"/>
    </source>
</evidence>
<sequence length="365" mass="40602">MHPHILRQFGYEDLLLQFCAVNPGPTADLILPTLKPSDLVPHTYESFANELAQERNNLVTLDAKPTDPFPPRCLTYVTDFLYAADVSPPDPAFLLGCSCTNEDPAAPACGTPNSGCSCAERVTHDQPTSTYKPGPKSRAKGRKRPPAALHSGHYNEERRLIAAKRGDRRTVGVAECAAQCMCPPQCTNRVVQHGVQVRMVVRYDKYKGWAAIADQDVIAGTFVAQYLGEVVTVDEAHARTLTYNRLGYSTYLYDMDFWANEMEDMGLPGIKFAIDAQFKGNVARFFNHSCDANLLAAAVLYDAAEPHHHRLAFFARRDIKRGEELCFDYQGGREETGDDAGSLPEFERLRFECHCGSANCRKVIF</sequence>
<dbReference type="Proteomes" id="UP000193411">
    <property type="component" value="Unassembled WGS sequence"/>
</dbReference>
<evidence type="ECO:0008006" key="14">
    <source>
        <dbReference type="Google" id="ProtNLM"/>
    </source>
</evidence>
<evidence type="ECO:0000256" key="3">
    <source>
        <dbReference type="ARBA" id="ARBA00022603"/>
    </source>
</evidence>
<dbReference type="EMBL" id="MCFL01000008">
    <property type="protein sequence ID" value="ORZ38667.1"/>
    <property type="molecule type" value="Genomic_DNA"/>
</dbReference>
<gene>
    <name evidence="12" type="ORF">BCR44DRAFT_1459024</name>
</gene>
<feature type="domain" description="Pre-SET" evidence="10">
    <location>
        <begin position="95"/>
        <end position="194"/>
    </location>
</feature>
<evidence type="ECO:0000313" key="13">
    <source>
        <dbReference type="Proteomes" id="UP000193411"/>
    </source>
</evidence>
<keyword evidence="4" id="KW-0808">Transferase</keyword>
<dbReference type="InterPro" id="IPR007728">
    <property type="entry name" value="Pre-SET_dom"/>
</dbReference>
<evidence type="ECO:0000256" key="7">
    <source>
        <dbReference type="ARBA" id="ARBA00022833"/>
    </source>
</evidence>
<dbReference type="STRING" id="765915.A0A1Y2HVL8"/>
<feature type="compositionally biased region" description="Basic residues" evidence="8">
    <location>
        <begin position="135"/>
        <end position="145"/>
    </location>
</feature>
<protein>
    <recommendedName>
        <fullName evidence="14">SET domain-containing protein</fullName>
    </recommendedName>
</protein>
<dbReference type="PROSITE" id="PS50868">
    <property type="entry name" value="POST_SET"/>
    <property type="match status" value="1"/>
</dbReference>
<dbReference type="GO" id="GO:0042054">
    <property type="term" value="F:histone methyltransferase activity"/>
    <property type="evidence" value="ECO:0007669"/>
    <property type="project" value="InterPro"/>
</dbReference>
<keyword evidence="5" id="KW-0949">S-adenosyl-L-methionine</keyword>
<evidence type="ECO:0000256" key="8">
    <source>
        <dbReference type="SAM" id="MobiDB-lite"/>
    </source>
</evidence>
<comment type="subcellular location">
    <subcellularLocation>
        <location evidence="1">Chromosome</location>
    </subcellularLocation>
</comment>
<dbReference type="SMART" id="SM00317">
    <property type="entry name" value="SET"/>
    <property type="match status" value="1"/>
</dbReference>
<dbReference type="GO" id="GO:0005694">
    <property type="term" value="C:chromosome"/>
    <property type="evidence" value="ECO:0007669"/>
    <property type="project" value="UniProtKB-SubCell"/>
</dbReference>
<keyword evidence="6" id="KW-0479">Metal-binding</keyword>
<evidence type="ECO:0000259" key="10">
    <source>
        <dbReference type="PROSITE" id="PS50867"/>
    </source>
</evidence>
<dbReference type="PROSITE" id="PS50867">
    <property type="entry name" value="PRE_SET"/>
    <property type="match status" value="1"/>
</dbReference>
<reference evidence="12 13" key="1">
    <citation type="submission" date="2016-07" db="EMBL/GenBank/DDBJ databases">
        <title>Pervasive Adenine N6-methylation of Active Genes in Fungi.</title>
        <authorList>
            <consortium name="DOE Joint Genome Institute"/>
            <person name="Mondo S.J."/>
            <person name="Dannebaum R.O."/>
            <person name="Kuo R.C."/>
            <person name="Labutti K."/>
            <person name="Haridas S."/>
            <person name="Kuo A."/>
            <person name="Salamov A."/>
            <person name="Ahrendt S.R."/>
            <person name="Lipzen A."/>
            <person name="Sullivan W."/>
            <person name="Andreopoulos W.B."/>
            <person name="Clum A."/>
            <person name="Lindquist E."/>
            <person name="Daum C."/>
            <person name="Ramamoorthy G.K."/>
            <person name="Gryganskyi A."/>
            <person name="Culley D."/>
            <person name="Magnuson J.K."/>
            <person name="James T.Y."/>
            <person name="O'Malley M.A."/>
            <person name="Stajich J.E."/>
            <person name="Spatafora J.W."/>
            <person name="Visel A."/>
            <person name="Grigoriev I.V."/>
        </authorList>
    </citation>
    <scope>NUCLEOTIDE SEQUENCE [LARGE SCALE GENOMIC DNA]</scope>
    <source>
        <strain evidence="12 13">PL171</strain>
    </source>
</reference>
<evidence type="ECO:0000259" key="11">
    <source>
        <dbReference type="PROSITE" id="PS50868"/>
    </source>
</evidence>
<evidence type="ECO:0000256" key="2">
    <source>
        <dbReference type="ARBA" id="ARBA00022454"/>
    </source>
</evidence>
<comment type="caution">
    <text evidence="12">The sequence shown here is derived from an EMBL/GenBank/DDBJ whole genome shotgun (WGS) entry which is preliminary data.</text>
</comment>
<feature type="domain" description="Post-SET" evidence="11">
    <location>
        <begin position="349"/>
        <end position="365"/>
    </location>
</feature>
<keyword evidence="13" id="KW-1185">Reference proteome</keyword>
<organism evidence="12 13">
    <name type="scientific">Catenaria anguillulae PL171</name>
    <dbReference type="NCBI Taxonomy" id="765915"/>
    <lineage>
        <taxon>Eukaryota</taxon>
        <taxon>Fungi</taxon>
        <taxon>Fungi incertae sedis</taxon>
        <taxon>Blastocladiomycota</taxon>
        <taxon>Blastocladiomycetes</taxon>
        <taxon>Blastocladiales</taxon>
        <taxon>Catenariaceae</taxon>
        <taxon>Catenaria</taxon>
    </lineage>
</organism>
<dbReference type="GO" id="GO:0008270">
    <property type="term" value="F:zinc ion binding"/>
    <property type="evidence" value="ECO:0007669"/>
    <property type="project" value="InterPro"/>
</dbReference>
<dbReference type="InterPro" id="IPR050973">
    <property type="entry name" value="H3K9_Histone-Lys_N-MTase"/>
</dbReference>
<dbReference type="SMART" id="SM00508">
    <property type="entry name" value="PostSET"/>
    <property type="match status" value="1"/>
</dbReference>
<name>A0A1Y2HVL8_9FUNG</name>
<feature type="domain" description="SET" evidence="9">
    <location>
        <begin position="193"/>
        <end position="330"/>
    </location>
</feature>
<dbReference type="InterPro" id="IPR003616">
    <property type="entry name" value="Post-SET_dom"/>
</dbReference>
<evidence type="ECO:0000256" key="6">
    <source>
        <dbReference type="ARBA" id="ARBA00022723"/>
    </source>
</evidence>
<dbReference type="PROSITE" id="PS50280">
    <property type="entry name" value="SET"/>
    <property type="match status" value="1"/>
</dbReference>
<keyword evidence="3" id="KW-0489">Methyltransferase</keyword>
<evidence type="ECO:0000256" key="1">
    <source>
        <dbReference type="ARBA" id="ARBA00004286"/>
    </source>
</evidence>
<keyword evidence="7" id="KW-0862">Zinc</keyword>
<dbReference type="PANTHER" id="PTHR46223">
    <property type="entry name" value="HISTONE-LYSINE N-METHYLTRANSFERASE SUV39H"/>
    <property type="match status" value="1"/>
</dbReference>
<dbReference type="GO" id="GO:0032259">
    <property type="term" value="P:methylation"/>
    <property type="evidence" value="ECO:0007669"/>
    <property type="project" value="UniProtKB-KW"/>
</dbReference>
<dbReference type="PANTHER" id="PTHR46223:SF3">
    <property type="entry name" value="HISTONE-LYSINE N-METHYLTRANSFERASE SET-23"/>
    <property type="match status" value="1"/>
</dbReference>
<dbReference type="OrthoDB" id="308383at2759"/>
<dbReference type="Gene3D" id="2.170.270.10">
    <property type="entry name" value="SET domain"/>
    <property type="match status" value="1"/>
</dbReference>
<dbReference type="SUPFAM" id="SSF82199">
    <property type="entry name" value="SET domain"/>
    <property type="match status" value="1"/>
</dbReference>
<feature type="region of interest" description="Disordered" evidence="8">
    <location>
        <begin position="124"/>
        <end position="151"/>
    </location>
</feature>
<proteinExistence type="predicted"/>
<evidence type="ECO:0000259" key="9">
    <source>
        <dbReference type="PROSITE" id="PS50280"/>
    </source>
</evidence>
<dbReference type="GO" id="GO:0005634">
    <property type="term" value="C:nucleus"/>
    <property type="evidence" value="ECO:0007669"/>
    <property type="project" value="InterPro"/>
</dbReference>
<keyword evidence="2" id="KW-0158">Chromosome</keyword>
<dbReference type="InterPro" id="IPR046341">
    <property type="entry name" value="SET_dom_sf"/>
</dbReference>
<evidence type="ECO:0000256" key="5">
    <source>
        <dbReference type="ARBA" id="ARBA00022691"/>
    </source>
</evidence>
<dbReference type="Pfam" id="PF00856">
    <property type="entry name" value="SET"/>
    <property type="match status" value="1"/>
</dbReference>
<dbReference type="InterPro" id="IPR001214">
    <property type="entry name" value="SET_dom"/>
</dbReference>